<dbReference type="Pfam" id="PF02631">
    <property type="entry name" value="RecX_HTH2"/>
    <property type="match status" value="1"/>
</dbReference>
<name>A0A430B1Q8_9ENTE</name>
<keyword evidence="11" id="KW-1185">Reference proteome</keyword>
<dbReference type="InterPro" id="IPR036388">
    <property type="entry name" value="WH-like_DNA-bd_sf"/>
</dbReference>
<feature type="domain" description="RecX second three-helical" evidence="7">
    <location>
        <begin position="106"/>
        <end position="147"/>
    </location>
</feature>
<dbReference type="PANTHER" id="PTHR33602:SF1">
    <property type="entry name" value="REGULATORY PROTEIN RECX FAMILY PROTEIN"/>
    <property type="match status" value="1"/>
</dbReference>
<dbReference type="RefSeq" id="WP_126807126.1">
    <property type="nucleotide sequence ID" value="NZ_NGKA01000003.1"/>
</dbReference>
<dbReference type="OrthoDB" id="5421057at2"/>
<comment type="subcellular location">
    <subcellularLocation>
        <location evidence="2 6">Cytoplasm</location>
    </subcellularLocation>
</comment>
<sequence>MEKIISVTKNKGAGYQIQLASGEAIEVSEDVLVRHRLLKGQEVSSDFLRQIKKDSQQDLGYQLSLNYLSYQLRTEKEVKDYLITKKIAIEDIPDIIQRLKTLKLVDDLVYGESYVRTQIRLSDKGPGVLQQQLFKKGLRQETVEKALRLYTPELQLELAVKAAKKSAKKHRQKTFQIQRQKVQQTLMTKGFSAEIIKEAMALLALEKDEAKESDLVMIDGEKIWQKNKRFDFSQRKQKTIQGLIRKGFDYDLIQEFLSGKESDDE</sequence>
<dbReference type="HAMAP" id="MF_01114">
    <property type="entry name" value="RecX"/>
    <property type="match status" value="1"/>
</dbReference>
<feature type="domain" description="RecX third three-helical" evidence="8">
    <location>
        <begin position="220"/>
        <end position="257"/>
    </location>
</feature>
<dbReference type="EMBL" id="NGKA01000003">
    <property type="protein sequence ID" value="RSU14265.1"/>
    <property type="molecule type" value="Genomic_DNA"/>
</dbReference>
<organism evidence="10 11">
    <name type="scientific">Vagococcus elongatus</name>
    <dbReference type="NCBI Taxonomy" id="180344"/>
    <lineage>
        <taxon>Bacteria</taxon>
        <taxon>Bacillati</taxon>
        <taxon>Bacillota</taxon>
        <taxon>Bacilli</taxon>
        <taxon>Lactobacillales</taxon>
        <taxon>Enterococcaceae</taxon>
        <taxon>Vagococcus</taxon>
    </lineage>
</organism>
<evidence type="ECO:0000256" key="6">
    <source>
        <dbReference type="HAMAP-Rule" id="MF_01114"/>
    </source>
</evidence>
<dbReference type="Gene3D" id="1.10.10.10">
    <property type="entry name" value="Winged helix-like DNA-binding domain superfamily/Winged helix DNA-binding domain"/>
    <property type="match status" value="4"/>
</dbReference>
<dbReference type="InterPro" id="IPR003783">
    <property type="entry name" value="Regulatory_RecX"/>
</dbReference>
<comment type="caution">
    <text evidence="10">The sequence shown here is derived from an EMBL/GenBank/DDBJ whole genome shotgun (WGS) entry which is preliminary data.</text>
</comment>
<dbReference type="Pfam" id="PF21982">
    <property type="entry name" value="RecX_HTH1"/>
    <property type="match status" value="1"/>
</dbReference>
<proteinExistence type="inferred from homology"/>
<evidence type="ECO:0000259" key="7">
    <source>
        <dbReference type="Pfam" id="PF02631"/>
    </source>
</evidence>
<comment type="function">
    <text evidence="1 6">Modulates RecA activity.</text>
</comment>
<evidence type="ECO:0000256" key="3">
    <source>
        <dbReference type="ARBA" id="ARBA00009695"/>
    </source>
</evidence>
<evidence type="ECO:0000256" key="5">
    <source>
        <dbReference type="ARBA" id="ARBA00022490"/>
    </source>
</evidence>
<evidence type="ECO:0000313" key="11">
    <source>
        <dbReference type="Proteomes" id="UP000287605"/>
    </source>
</evidence>
<evidence type="ECO:0000259" key="9">
    <source>
        <dbReference type="Pfam" id="PF21982"/>
    </source>
</evidence>
<reference evidence="10 11" key="1">
    <citation type="submission" date="2017-05" db="EMBL/GenBank/DDBJ databases">
        <title>Vagococcus spp. assemblies.</title>
        <authorList>
            <person name="Gulvik C.A."/>
        </authorList>
    </citation>
    <scope>NUCLEOTIDE SEQUENCE [LARGE SCALE GENOMIC DNA]</scope>
    <source>
        <strain evidence="10 11">CCUG 51432</strain>
    </source>
</reference>
<dbReference type="InterPro" id="IPR053924">
    <property type="entry name" value="RecX_HTH_2nd"/>
</dbReference>
<keyword evidence="5 6" id="KW-0963">Cytoplasm</keyword>
<comment type="similarity">
    <text evidence="3 6">Belongs to the RecX family.</text>
</comment>
<evidence type="ECO:0000256" key="1">
    <source>
        <dbReference type="ARBA" id="ARBA00003529"/>
    </source>
</evidence>
<feature type="domain" description="RecX third three-helical" evidence="8">
    <location>
        <begin position="154"/>
        <end position="200"/>
    </location>
</feature>
<gene>
    <name evidence="6" type="primary">recX</name>
    <name evidence="10" type="ORF">CBF29_02890</name>
</gene>
<protein>
    <recommendedName>
        <fullName evidence="4 6">Regulatory protein RecX</fullName>
    </recommendedName>
</protein>
<dbReference type="GO" id="GO:0005737">
    <property type="term" value="C:cytoplasm"/>
    <property type="evidence" value="ECO:0007669"/>
    <property type="project" value="UniProtKB-SubCell"/>
</dbReference>
<accession>A0A430B1Q8</accession>
<evidence type="ECO:0000256" key="2">
    <source>
        <dbReference type="ARBA" id="ARBA00004496"/>
    </source>
</evidence>
<evidence type="ECO:0000256" key="4">
    <source>
        <dbReference type="ARBA" id="ARBA00018111"/>
    </source>
</evidence>
<dbReference type="Pfam" id="PF21981">
    <property type="entry name" value="RecX_HTH3"/>
    <property type="match status" value="2"/>
</dbReference>
<dbReference type="NCBIfam" id="NF010733">
    <property type="entry name" value="PRK14135.1"/>
    <property type="match status" value="1"/>
</dbReference>
<dbReference type="InterPro" id="IPR053925">
    <property type="entry name" value="RecX_HTH_3rd"/>
</dbReference>
<dbReference type="PANTHER" id="PTHR33602">
    <property type="entry name" value="REGULATORY PROTEIN RECX FAMILY PROTEIN"/>
    <property type="match status" value="1"/>
</dbReference>
<dbReference type="Proteomes" id="UP000287605">
    <property type="component" value="Unassembled WGS sequence"/>
</dbReference>
<dbReference type="InterPro" id="IPR053926">
    <property type="entry name" value="RecX_HTH_1st"/>
</dbReference>
<feature type="domain" description="RecX first three-helical" evidence="9">
    <location>
        <begin position="61"/>
        <end position="99"/>
    </location>
</feature>
<evidence type="ECO:0000259" key="8">
    <source>
        <dbReference type="Pfam" id="PF21981"/>
    </source>
</evidence>
<dbReference type="GO" id="GO:0006282">
    <property type="term" value="P:regulation of DNA repair"/>
    <property type="evidence" value="ECO:0007669"/>
    <property type="project" value="UniProtKB-UniRule"/>
</dbReference>
<evidence type="ECO:0000313" key="10">
    <source>
        <dbReference type="EMBL" id="RSU14265.1"/>
    </source>
</evidence>
<dbReference type="AlphaFoldDB" id="A0A430B1Q8"/>